<feature type="compositionally biased region" description="Polar residues" evidence="1">
    <location>
        <begin position="50"/>
        <end position="59"/>
    </location>
</feature>
<evidence type="ECO:0000256" key="2">
    <source>
        <dbReference type="SAM" id="SignalP"/>
    </source>
</evidence>
<evidence type="ECO:0008006" key="5">
    <source>
        <dbReference type="Google" id="ProtNLM"/>
    </source>
</evidence>
<keyword evidence="4" id="KW-1185">Reference proteome</keyword>
<feature type="signal peptide" evidence="2">
    <location>
        <begin position="1"/>
        <end position="17"/>
    </location>
</feature>
<feature type="compositionally biased region" description="Low complexity" evidence="1">
    <location>
        <begin position="15"/>
        <end position="33"/>
    </location>
</feature>
<name>A0A1M5ESS1_9BACT</name>
<dbReference type="Proteomes" id="UP000184368">
    <property type="component" value="Unassembled WGS sequence"/>
</dbReference>
<evidence type="ECO:0000256" key="1">
    <source>
        <dbReference type="SAM" id="MobiDB-lite"/>
    </source>
</evidence>
<proteinExistence type="predicted"/>
<dbReference type="STRING" id="1302690.BUE76_04770"/>
<feature type="chain" id="PRO_5013110145" description="Lipoprotein" evidence="2">
    <location>
        <begin position="18"/>
        <end position="94"/>
    </location>
</feature>
<evidence type="ECO:0000313" key="4">
    <source>
        <dbReference type="Proteomes" id="UP000184368"/>
    </source>
</evidence>
<dbReference type="EMBL" id="FQUO01000012">
    <property type="protein sequence ID" value="SHF82318.1"/>
    <property type="molecule type" value="Genomic_DNA"/>
</dbReference>
<protein>
    <recommendedName>
        <fullName evidence="5">Lipoprotein</fullName>
    </recommendedName>
</protein>
<reference evidence="3 4" key="1">
    <citation type="submission" date="2016-11" db="EMBL/GenBank/DDBJ databases">
        <authorList>
            <person name="Jaros S."/>
            <person name="Januszkiewicz K."/>
            <person name="Wedrychowicz H."/>
        </authorList>
    </citation>
    <scope>NUCLEOTIDE SEQUENCE [LARGE SCALE GENOMIC DNA]</scope>
    <source>
        <strain evidence="3 4">DSM 26897</strain>
    </source>
</reference>
<gene>
    <name evidence="3" type="ORF">SAMN05444008_112176</name>
</gene>
<sequence length="94" mass="9612">MLIASLVYASLTSCNNAANDGDATTDTTNTTGAVPRSSAPYGDTARDLNDQGTKTSPDMVTSEDNKTNSNRPADSTGGLGTGIKERTPASEGQN</sequence>
<evidence type="ECO:0000313" key="3">
    <source>
        <dbReference type="EMBL" id="SHF82318.1"/>
    </source>
</evidence>
<keyword evidence="2" id="KW-0732">Signal</keyword>
<feature type="region of interest" description="Disordered" evidence="1">
    <location>
        <begin position="15"/>
        <end position="94"/>
    </location>
</feature>
<organism evidence="3 4">
    <name type="scientific">Cnuella takakiae</name>
    <dbReference type="NCBI Taxonomy" id="1302690"/>
    <lineage>
        <taxon>Bacteria</taxon>
        <taxon>Pseudomonadati</taxon>
        <taxon>Bacteroidota</taxon>
        <taxon>Chitinophagia</taxon>
        <taxon>Chitinophagales</taxon>
        <taxon>Chitinophagaceae</taxon>
        <taxon>Cnuella</taxon>
    </lineage>
</organism>
<accession>A0A1M5ESS1</accession>
<dbReference type="AlphaFoldDB" id="A0A1M5ESS1"/>